<evidence type="ECO:0000256" key="1">
    <source>
        <dbReference type="SAM" id="Coils"/>
    </source>
</evidence>
<proteinExistence type="predicted"/>
<evidence type="ECO:0000313" key="2">
    <source>
        <dbReference type="EMBL" id="EPI53479.1"/>
    </source>
</evidence>
<protein>
    <submittedName>
        <fullName evidence="2">Uncharacterized protein</fullName>
    </submittedName>
</protein>
<keyword evidence="1" id="KW-0175">Coiled coil</keyword>
<organism evidence="2 3">
    <name type="scientific">Gardnerella pickettii JCP8017A</name>
    <dbReference type="NCBI Taxonomy" id="1261062"/>
    <lineage>
        <taxon>Bacteria</taxon>
        <taxon>Bacillati</taxon>
        <taxon>Actinomycetota</taxon>
        <taxon>Actinomycetes</taxon>
        <taxon>Bifidobacteriales</taxon>
        <taxon>Bifidobacteriaceae</taxon>
        <taxon>Gardnerella</taxon>
        <taxon>Gardnerella pickettii</taxon>
    </lineage>
</organism>
<dbReference type="PATRIC" id="fig|1261062.4.peg.52"/>
<gene>
    <name evidence="2" type="ORF">HMPREF1577_00058</name>
</gene>
<name>T2PPK6_9BIFI</name>
<evidence type="ECO:0000313" key="3">
    <source>
        <dbReference type="Proteomes" id="UP000015779"/>
    </source>
</evidence>
<sequence>MQNNDTQTRIANNLQSIIADMSGRIATLAALCEAKDEKIQNLETQLQELKNTSSKEEAH</sequence>
<reference evidence="2 3" key="1">
    <citation type="submission" date="2013-06" db="EMBL/GenBank/DDBJ databases">
        <authorList>
            <person name="Weinstock G."/>
            <person name="Sodergren E."/>
            <person name="Lobos E.A."/>
            <person name="Fulton L."/>
            <person name="Fulton R."/>
            <person name="Courtney L."/>
            <person name="Fronick C."/>
            <person name="O'Laughlin M."/>
            <person name="Godfrey J."/>
            <person name="Wilson R.M."/>
            <person name="Miner T."/>
            <person name="Farmer C."/>
            <person name="Delehaunty K."/>
            <person name="Cordes M."/>
            <person name="Minx P."/>
            <person name="Tomlinson C."/>
            <person name="Chen J."/>
            <person name="Wollam A."/>
            <person name="Pepin K.H."/>
            <person name="Bhonagiri V."/>
            <person name="Zhang X."/>
            <person name="Warren W."/>
            <person name="Mitreva M."/>
            <person name="Mardis E.R."/>
            <person name="Wilson R.K."/>
        </authorList>
    </citation>
    <scope>NUCLEOTIDE SEQUENCE [LARGE SCALE GENOMIC DNA]</scope>
    <source>
        <strain evidence="2 3">JCP8017A</strain>
    </source>
</reference>
<dbReference type="HOGENOM" id="CLU_2953916_0_0_11"/>
<dbReference type="AlphaFoldDB" id="T2PPK6"/>
<accession>T2PPK6</accession>
<dbReference type="Proteomes" id="UP000015779">
    <property type="component" value="Unassembled WGS sequence"/>
</dbReference>
<feature type="coiled-coil region" evidence="1">
    <location>
        <begin position="25"/>
        <end position="59"/>
    </location>
</feature>
<dbReference type="EMBL" id="ATJN01000002">
    <property type="protein sequence ID" value="EPI53479.1"/>
    <property type="molecule type" value="Genomic_DNA"/>
</dbReference>
<comment type="caution">
    <text evidence="2">The sequence shown here is derived from an EMBL/GenBank/DDBJ whole genome shotgun (WGS) entry which is preliminary data.</text>
</comment>